<gene>
    <name evidence="8" type="ORF">SAMN04487818_110128</name>
</gene>
<evidence type="ECO:0000256" key="2">
    <source>
        <dbReference type="ARBA" id="ARBA00006432"/>
    </source>
</evidence>
<dbReference type="InterPro" id="IPR020806">
    <property type="entry name" value="PKS_PP-bd"/>
</dbReference>
<keyword evidence="4" id="KW-0597">Phosphoprotein</keyword>
<dbReference type="FunFam" id="1.10.1200.10:FF:000005">
    <property type="entry name" value="Nonribosomal peptide synthetase 1"/>
    <property type="match status" value="2"/>
</dbReference>
<dbReference type="FunFam" id="3.30.300.30:FF:000010">
    <property type="entry name" value="Enterobactin synthetase component F"/>
    <property type="match status" value="1"/>
</dbReference>
<dbReference type="GO" id="GO:0043041">
    <property type="term" value="P:amino acid activation for nonribosomal peptide biosynthetic process"/>
    <property type="evidence" value="ECO:0007669"/>
    <property type="project" value="TreeGrafter"/>
</dbReference>
<evidence type="ECO:0000256" key="4">
    <source>
        <dbReference type="ARBA" id="ARBA00022553"/>
    </source>
</evidence>
<dbReference type="Gene3D" id="3.30.559.30">
    <property type="entry name" value="Nonribosomal peptide synthetase, condensation domain"/>
    <property type="match status" value="3"/>
</dbReference>
<dbReference type="GO" id="GO:0009239">
    <property type="term" value="P:enterobactin biosynthetic process"/>
    <property type="evidence" value="ECO:0007669"/>
    <property type="project" value="TreeGrafter"/>
</dbReference>
<dbReference type="Gene3D" id="3.30.559.10">
    <property type="entry name" value="Chloramphenicol acetyltransferase-like domain"/>
    <property type="match status" value="4"/>
</dbReference>
<evidence type="ECO:0000256" key="5">
    <source>
        <dbReference type="ARBA" id="ARBA00022737"/>
    </source>
</evidence>
<dbReference type="CDD" id="cd19534">
    <property type="entry name" value="E_NRPS"/>
    <property type="match status" value="1"/>
</dbReference>
<dbReference type="InterPro" id="IPR036736">
    <property type="entry name" value="ACP-like_sf"/>
</dbReference>
<dbReference type="PROSITE" id="PS00455">
    <property type="entry name" value="AMP_BINDING"/>
    <property type="match status" value="2"/>
</dbReference>
<dbReference type="EMBL" id="FOGI01000010">
    <property type="protein sequence ID" value="SES32343.1"/>
    <property type="molecule type" value="Genomic_DNA"/>
</dbReference>
<dbReference type="GO" id="GO:0009366">
    <property type="term" value="C:enterobactin synthetase complex"/>
    <property type="evidence" value="ECO:0007669"/>
    <property type="project" value="TreeGrafter"/>
</dbReference>
<dbReference type="Gene3D" id="3.40.50.12780">
    <property type="entry name" value="N-terminal domain of ligase-like"/>
    <property type="match status" value="2"/>
</dbReference>
<dbReference type="InterPro" id="IPR010071">
    <property type="entry name" value="AA_adenyl_dom"/>
</dbReference>
<dbReference type="InterPro" id="IPR023213">
    <property type="entry name" value="CAT-like_dom_sf"/>
</dbReference>
<dbReference type="Pfam" id="PF00668">
    <property type="entry name" value="Condensation"/>
    <property type="match status" value="4"/>
</dbReference>
<dbReference type="GO" id="GO:0005829">
    <property type="term" value="C:cytosol"/>
    <property type="evidence" value="ECO:0007669"/>
    <property type="project" value="TreeGrafter"/>
</dbReference>
<keyword evidence="5" id="KW-0677">Repeat</keyword>
<comment type="cofactor">
    <cofactor evidence="1">
        <name>pantetheine 4'-phosphate</name>
        <dbReference type="ChEBI" id="CHEBI:47942"/>
    </cofactor>
</comment>
<dbReference type="InterPro" id="IPR009081">
    <property type="entry name" value="PP-bd_ACP"/>
</dbReference>
<dbReference type="STRING" id="155974.SAMN04487818_110128"/>
<dbReference type="PROSITE" id="PS50075">
    <property type="entry name" value="CARRIER"/>
    <property type="match status" value="3"/>
</dbReference>
<reference evidence="9" key="1">
    <citation type="submission" date="2016-10" db="EMBL/GenBank/DDBJ databases">
        <authorList>
            <person name="Varghese N."/>
            <person name="Submissions S."/>
        </authorList>
    </citation>
    <scope>NUCLEOTIDE SEQUENCE [LARGE SCALE GENOMIC DNA]</scope>
    <source>
        <strain evidence="9">DSM 44260</strain>
    </source>
</reference>
<proteinExistence type="inferred from homology"/>
<dbReference type="CDD" id="cd19531">
    <property type="entry name" value="LCL_NRPS-like"/>
    <property type="match status" value="1"/>
</dbReference>
<evidence type="ECO:0000256" key="1">
    <source>
        <dbReference type="ARBA" id="ARBA00001957"/>
    </source>
</evidence>
<organism evidence="8 9">
    <name type="scientific">Actinokineospora terrae</name>
    <dbReference type="NCBI Taxonomy" id="155974"/>
    <lineage>
        <taxon>Bacteria</taxon>
        <taxon>Bacillati</taxon>
        <taxon>Actinomycetota</taxon>
        <taxon>Actinomycetes</taxon>
        <taxon>Pseudonocardiales</taxon>
        <taxon>Pseudonocardiaceae</taxon>
        <taxon>Actinokineospora</taxon>
    </lineage>
</organism>
<accession>A0A1H9WFT9</accession>
<dbReference type="Gene3D" id="3.30.300.30">
    <property type="match status" value="2"/>
</dbReference>
<feature type="domain" description="Carrier" evidence="7">
    <location>
        <begin position="1011"/>
        <end position="1085"/>
    </location>
</feature>
<dbReference type="InterPro" id="IPR020845">
    <property type="entry name" value="AMP-binding_CS"/>
</dbReference>
<dbReference type="CDD" id="cd17646">
    <property type="entry name" value="A_NRPS_AB3403-like"/>
    <property type="match status" value="1"/>
</dbReference>
<dbReference type="GO" id="GO:0008610">
    <property type="term" value="P:lipid biosynthetic process"/>
    <property type="evidence" value="ECO:0007669"/>
    <property type="project" value="UniProtKB-ARBA"/>
</dbReference>
<dbReference type="PANTHER" id="PTHR45527:SF1">
    <property type="entry name" value="FATTY ACID SYNTHASE"/>
    <property type="match status" value="1"/>
</dbReference>
<dbReference type="Proteomes" id="UP000199051">
    <property type="component" value="Unassembled WGS sequence"/>
</dbReference>
<dbReference type="Pfam" id="PF00501">
    <property type="entry name" value="AMP-binding"/>
    <property type="match status" value="2"/>
</dbReference>
<sequence length="2520" mass="271472">MSARLANPTLLDLFAAQVARDPEAPALRSGDRVVDYGELDRWSDRVARALVARGAGPERLVALRLPRSVDIVVAQLAVLKAGAAYLPVDPAYPAERIADMLADAKPLLVLTDLSEMDGMDGAAEAELPERAYADQPAYVIYTSGSTGRPKGVVVTHRGLATFALAEVERFDVRPGDRVLQFSSPSFDASVLELCMAYAGGAALVVPPPGPLLGEQLAEVLRAERVTHALIPPVALSTVPEGTELPDFRTLIVGGDASSADLVRRWAPGRNMINAYGPTESTVVTSWSDPLVPSPDSPTIGRPITGTQVHVLDDDLRPVAEGAPGELYVTGVGVARGYLDRPGLTAQRFLAAPGGARMYRTGDVVRVDADGNLEFVGRADHQVKIRGFRIEPGEIEAELAKDPTVGRAVVVPRTETGIKRLVAYVVPGDGHPQPHALRALLVDRLPAHMVPAAIVVLDAFPLTPNGKLDRDALPAPTVGVAEEDHVAPRDERERLVADIWSQVLGVTSIGSSDDFFALGGDSILAVRAQTRIASAFGTTLSGRAIFDARTVSGLAALLPEQPATAAVIPPVSRDEPLPLSPAQRRLWLEEQTSVGPVNNTGFALRVTGVIDRPALRRALDRLAARHDALRTTVDGEYQVVAEHAALPLAERDTTDLDTTLTELVAAPYDLATGPLTRVTLVADGAEHVLVVAQHHIVTDGWSAALLVDELTALYVEETGGPAADLPEHTTQYPDYAAWQLERPEPDLSHWRNRLDGLLPLDLPTDRPRPPVRVGSGAVLRQDLPADLAAGLTTLGAAHEATLFMTLTAAVQVLLAEHGRTRDVAVGAVRAGRPVAELDAVAGFFVNTLVLRSRIDPSLPFSDFLTAVRETVLDAFDHDDVPFDRLADQLSTVRDPSRTPLVQAVVALQQPLVTQHEAAGLRLVDEPLPRPAARFDLVVEFWPSAEGLRMVLEYDTALFDGTRIAALATELTALLRIVTARPDTPLGTLVDLPEGSAVVVPAPRPAEPNRYLAPRTPVEATLATVFAQVLGAPRVGVRDNFFALGGDSILSIQVVTAARAAGLLLTARDVFVHQTVADLAPHATEIGADTRPEAGPESGAVPLTPIQRWFFDHYTAHPHLFDQTCVVDLGQPVLPDALATAMFAVLEHHDALRMRFTRAADWHQDNAPVGESGAIGEHGPIFLVELHGDSTVQLRAHHLVVDGVSWRVIAEDLRTAHRQAAAGEPVVFPRRTTSFREWATKLAEHAVAGGFADELPHWAELRAETRVPRDHSGANTAASERSVTVTLTEDETAALLREVPEAYRTQVNDVLLTAFGAALARWTGRPETLVHLEGHGREDLFDGVDLSRTVGWFTTMFPVVVGSADDWGTALKSVKESLRATPRRGIGYGALRYLVGADLGGDAEVSFNYLGRFDGTADLALDAHPDSRRPHVLDVVGQVERDRLAITIYYSENLHRETTASTFAESIADALRLIVRHCAQGGRGRTPSDFPLVRLDQSTVDRLVTPNVVDVLPLTPMQAGMIFHGLSQGGQGGRAGEGQQRAYFQQTAFVLDGIDDVDRLASAWRQVVDRAAILRSAVVWEGVAEPVSLVHEHVDLPITRLDWSGGHREALLAALLAADQRKGFDLAAPPLMRLALAELGGGRVQVLWTFHHVLLDGWSIFGVLADVAGAYAGRALPDRPDFAEYHRWLSRQDPATAELHWRSVLGDLEAPTPLPFDRPRASVPQPTTSARLDITLTDAETERLTRFAKDHRLTLGTVVQGAWALLLAQNSGHRTGGQVCFGATVSGRPADLPRVEAITGMFVNTLPVVTTVDGPVARWLAEVQRAQVESRAFEHTPLTRLHGFSAVPGGVDLFDSAVIFENYPADGPRLSELTAVESTTFPLSVTVYPGERLRLLFGYEPGLFDAETVETLAAQLSRLLAELVVDPDRPVTAIPALTGADRDRVLVEWNDTAVDVPDTTLTALLVEQAARTPDAQALVCGDRRWTYAEFDAEVNRLAHWLTRHGAGPEKIVAVSLPRSAELVIALHAVLRAGAAYLPVDPELPRDRAAFLVSDTDAVLLLDAMPDTHDQPDTAPGVAVAPDNSAYVIYTSGSTGRPKGVVVAHRAIVNRLLWTQGRFDLGADDRVLQKTPASFDVSVWEFFWPLVVGSTLVVAKADGHRDPAYLAELIRAERVTTVHFVPSMLRAFLAHADLTGLDGLRRVLCSGEALPVDLAERFHDALDAQLHNLYGPTEAAVDVTHWACRPGESTVPIGLPVWNTRLYVLDADLFPVPVGAPGELYLAGVQLARGYLDRPGLTADRFVADPHGRPGSRMYRTGDLVRWNRAGAVEYLGRTDQQVKIRGMRIEPGEVEAALTARPEVADAAVIARDGKLVGYVTPSDLDTKALRDALGRDLPEHMVPAALVAVDALPLTPSGKLDRRSLPDPDFGPAAEFTAPETGTEEALAEIWAEVLGVPRVGVTDSFFDLGGDSILSLHVTARANAAFAVELTPRDVLTARTVRALADVVEDHVLRELEALAGESL</sequence>
<dbReference type="PANTHER" id="PTHR45527">
    <property type="entry name" value="NONRIBOSOMAL PEPTIDE SYNTHETASE"/>
    <property type="match status" value="1"/>
</dbReference>
<dbReference type="SUPFAM" id="SSF47336">
    <property type="entry name" value="ACP-like"/>
    <property type="match status" value="3"/>
</dbReference>
<dbReference type="FunFam" id="3.40.50.12780:FF:000012">
    <property type="entry name" value="Non-ribosomal peptide synthetase"/>
    <property type="match status" value="2"/>
</dbReference>
<dbReference type="PROSITE" id="PS00012">
    <property type="entry name" value="PHOSPHOPANTETHEINE"/>
    <property type="match status" value="2"/>
</dbReference>
<dbReference type="InterPro" id="IPR010060">
    <property type="entry name" value="NRPS_synth"/>
</dbReference>
<dbReference type="Gene3D" id="1.10.1200.10">
    <property type="entry name" value="ACP-like"/>
    <property type="match status" value="3"/>
</dbReference>
<dbReference type="CDD" id="cd17652">
    <property type="entry name" value="A_NRPS_CmdD_like"/>
    <property type="match status" value="1"/>
</dbReference>
<dbReference type="GO" id="GO:0047527">
    <property type="term" value="F:2,3-dihydroxybenzoate-serine ligase activity"/>
    <property type="evidence" value="ECO:0007669"/>
    <property type="project" value="TreeGrafter"/>
</dbReference>
<dbReference type="InterPro" id="IPR042099">
    <property type="entry name" value="ANL_N_sf"/>
</dbReference>
<dbReference type="SUPFAM" id="SSF56801">
    <property type="entry name" value="Acetyl-CoA synthetase-like"/>
    <property type="match status" value="2"/>
</dbReference>
<evidence type="ECO:0000313" key="8">
    <source>
        <dbReference type="EMBL" id="SES32343.1"/>
    </source>
</evidence>
<comment type="similarity">
    <text evidence="2">Belongs to the ATP-dependent AMP-binding enzyme family.</text>
</comment>
<dbReference type="NCBIfam" id="TIGR01733">
    <property type="entry name" value="AA-adenyl-dom"/>
    <property type="match status" value="2"/>
</dbReference>
<feature type="domain" description="Carrier" evidence="7">
    <location>
        <begin position="2433"/>
        <end position="2508"/>
    </location>
</feature>
<dbReference type="Pfam" id="PF13193">
    <property type="entry name" value="AMP-binding_C"/>
    <property type="match status" value="2"/>
</dbReference>
<dbReference type="GO" id="GO:0031177">
    <property type="term" value="F:phosphopantetheine binding"/>
    <property type="evidence" value="ECO:0007669"/>
    <property type="project" value="InterPro"/>
</dbReference>
<dbReference type="InterPro" id="IPR025110">
    <property type="entry name" value="AMP-bd_C"/>
</dbReference>
<evidence type="ECO:0000256" key="3">
    <source>
        <dbReference type="ARBA" id="ARBA00022450"/>
    </source>
</evidence>
<evidence type="ECO:0000259" key="7">
    <source>
        <dbReference type="PROSITE" id="PS50075"/>
    </source>
</evidence>
<dbReference type="InterPro" id="IPR006162">
    <property type="entry name" value="Ppantetheine_attach_site"/>
</dbReference>
<name>A0A1H9WFT9_9PSEU</name>
<dbReference type="Pfam" id="PF00550">
    <property type="entry name" value="PP-binding"/>
    <property type="match status" value="3"/>
</dbReference>
<dbReference type="NCBIfam" id="TIGR01720">
    <property type="entry name" value="NRPS-para261"/>
    <property type="match status" value="1"/>
</dbReference>
<evidence type="ECO:0000256" key="6">
    <source>
        <dbReference type="ARBA" id="ARBA00023194"/>
    </source>
</evidence>
<keyword evidence="3" id="KW-0596">Phosphopantetheine</keyword>
<dbReference type="InterPro" id="IPR000873">
    <property type="entry name" value="AMP-dep_synth/lig_dom"/>
</dbReference>
<keyword evidence="6" id="KW-0045">Antibiotic biosynthesis</keyword>
<evidence type="ECO:0000313" key="9">
    <source>
        <dbReference type="Proteomes" id="UP000199051"/>
    </source>
</evidence>
<dbReference type="SUPFAM" id="SSF52777">
    <property type="entry name" value="CoA-dependent acyltransferases"/>
    <property type="match status" value="6"/>
</dbReference>
<dbReference type="InterPro" id="IPR045851">
    <property type="entry name" value="AMP-bd_C_sf"/>
</dbReference>
<keyword evidence="9" id="KW-1185">Reference proteome</keyword>
<dbReference type="SMART" id="SM00823">
    <property type="entry name" value="PKS_PP"/>
    <property type="match status" value="3"/>
</dbReference>
<feature type="domain" description="Carrier" evidence="7">
    <location>
        <begin position="486"/>
        <end position="561"/>
    </location>
</feature>
<protein>
    <submittedName>
        <fullName evidence="8">Non-ribosomal peptide synthase domain TIGR01720/amino acid adenylation domain-containing protein</fullName>
    </submittedName>
</protein>
<dbReference type="InterPro" id="IPR001242">
    <property type="entry name" value="Condensation_dom"/>
</dbReference>